<dbReference type="GO" id="GO:0004930">
    <property type="term" value="F:G protein-coupled receptor activity"/>
    <property type="evidence" value="ECO:0007669"/>
    <property type="project" value="InterPro"/>
</dbReference>
<dbReference type="EMBL" id="JPKZ01000751">
    <property type="protein sequence ID" value="KHN85649.1"/>
    <property type="molecule type" value="Genomic_DNA"/>
</dbReference>
<feature type="transmembrane region" description="Helical" evidence="5">
    <location>
        <begin position="417"/>
        <end position="438"/>
    </location>
</feature>
<evidence type="ECO:0000256" key="1">
    <source>
        <dbReference type="ARBA" id="ARBA00004370"/>
    </source>
</evidence>
<evidence type="ECO:0000256" key="4">
    <source>
        <dbReference type="ARBA" id="ARBA00023136"/>
    </source>
</evidence>
<dbReference type="SUPFAM" id="SSF81321">
    <property type="entry name" value="Family A G protein-coupled receptor-like"/>
    <property type="match status" value="1"/>
</dbReference>
<evidence type="ECO:0000313" key="7">
    <source>
        <dbReference type="EMBL" id="KHN85649.1"/>
    </source>
</evidence>
<dbReference type="Pfam" id="PF00001">
    <property type="entry name" value="7tm_1"/>
    <property type="match status" value="1"/>
</dbReference>
<accession>A0A0B2VW43</accession>
<dbReference type="GO" id="GO:0016020">
    <property type="term" value="C:membrane"/>
    <property type="evidence" value="ECO:0007669"/>
    <property type="project" value="UniProtKB-SubCell"/>
</dbReference>
<feature type="transmembrane region" description="Helical" evidence="5">
    <location>
        <begin position="69"/>
        <end position="93"/>
    </location>
</feature>
<gene>
    <name evidence="7" type="ORF">Tcan_14562</name>
</gene>
<name>A0A0B2VW43_TOXCA</name>
<feature type="domain" description="G-protein coupled receptors family 1 profile" evidence="6">
    <location>
        <begin position="184"/>
        <end position="436"/>
    </location>
</feature>
<feature type="transmembrane region" description="Helical" evidence="5">
    <location>
        <begin position="293"/>
        <end position="311"/>
    </location>
</feature>
<keyword evidence="8" id="KW-1185">Reference proteome</keyword>
<dbReference type="InterPro" id="IPR000276">
    <property type="entry name" value="GPCR_Rhodpsn"/>
</dbReference>
<evidence type="ECO:0000256" key="5">
    <source>
        <dbReference type="SAM" id="Phobius"/>
    </source>
</evidence>
<dbReference type="Gene3D" id="1.20.1070.10">
    <property type="entry name" value="Rhodopsin 7-helix transmembrane proteins"/>
    <property type="match status" value="2"/>
</dbReference>
<feature type="transmembrane region" description="Helical" evidence="5">
    <location>
        <begin position="172"/>
        <end position="193"/>
    </location>
</feature>
<dbReference type="AlphaFoldDB" id="A0A0B2VW43"/>
<keyword evidence="2 5" id="KW-0812">Transmembrane</keyword>
<evidence type="ECO:0000256" key="2">
    <source>
        <dbReference type="ARBA" id="ARBA00022692"/>
    </source>
</evidence>
<protein>
    <recommendedName>
        <fullName evidence="6">G-protein coupled receptors family 1 profile domain-containing protein</fullName>
    </recommendedName>
</protein>
<organism evidence="7 8">
    <name type="scientific">Toxocara canis</name>
    <name type="common">Canine roundworm</name>
    <dbReference type="NCBI Taxonomy" id="6265"/>
    <lineage>
        <taxon>Eukaryota</taxon>
        <taxon>Metazoa</taxon>
        <taxon>Ecdysozoa</taxon>
        <taxon>Nematoda</taxon>
        <taxon>Chromadorea</taxon>
        <taxon>Rhabditida</taxon>
        <taxon>Spirurina</taxon>
        <taxon>Ascaridomorpha</taxon>
        <taxon>Ascaridoidea</taxon>
        <taxon>Toxocaridae</taxon>
        <taxon>Toxocara</taxon>
    </lineage>
</organism>
<proteinExistence type="predicted"/>
<keyword evidence="4 5" id="KW-0472">Membrane</keyword>
<dbReference type="STRING" id="6265.A0A0B2VW43"/>
<feature type="transmembrane region" description="Helical" evidence="5">
    <location>
        <begin position="254"/>
        <end position="273"/>
    </location>
</feature>
<dbReference type="PANTHER" id="PTHR47023">
    <property type="entry name" value="SEX PEPTIDE RECEPTOR"/>
    <property type="match status" value="1"/>
</dbReference>
<comment type="caution">
    <text evidence="7">The sequence shown here is derived from an EMBL/GenBank/DDBJ whole genome shotgun (WGS) entry which is preliminary data.</text>
</comment>
<dbReference type="PANTHER" id="PTHR47023:SF3">
    <property type="entry name" value="G-PROTEIN COUPLED RECEPTORS FAMILY 1 PROFILE DOMAIN-CONTAINING PROTEIN"/>
    <property type="match status" value="1"/>
</dbReference>
<reference evidence="7 8" key="1">
    <citation type="submission" date="2014-11" db="EMBL/GenBank/DDBJ databases">
        <title>Genetic blueprint of the zoonotic pathogen Toxocara canis.</title>
        <authorList>
            <person name="Zhu X.-Q."/>
            <person name="Korhonen P.K."/>
            <person name="Cai H."/>
            <person name="Young N.D."/>
            <person name="Nejsum P."/>
            <person name="von Samson-Himmelstjerna G."/>
            <person name="Boag P.R."/>
            <person name="Tan P."/>
            <person name="Li Q."/>
            <person name="Min J."/>
            <person name="Yang Y."/>
            <person name="Wang X."/>
            <person name="Fang X."/>
            <person name="Hall R.S."/>
            <person name="Hofmann A."/>
            <person name="Sternberg P.W."/>
            <person name="Jex A.R."/>
            <person name="Gasser R.B."/>
        </authorList>
    </citation>
    <scope>NUCLEOTIDE SEQUENCE [LARGE SCALE GENOMIC DNA]</scope>
    <source>
        <strain evidence="7">PN_DK_2014</strain>
    </source>
</reference>
<feature type="transmembrane region" description="Helical" evidence="5">
    <location>
        <begin position="147"/>
        <end position="166"/>
    </location>
</feature>
<dbReference type="InterPro" id="IPR017452">
    <property type="entry name" value="GPCR_Rhodpsn_7TM"/>
</dbReference>
<dbReference type="PROSITE" id="PS50262">
    <property type="entry name" value="G_PROTEIN_RECEP_F1_2"/>
    <property type="match status" value="1"/>
</dbReference>
<dbReference type="OrthoDB" id="5871210at2759"/>
<dbReference type="Proteomes" id="UP000031036">
    <property type="component" value="Unassembled WGS sequence"/>
</dbReference>
<keyword evidence="3 5" id="KW-1133">Transmembrane helix</keyword>
<feature type="transmembrane region" description="Helical" evidence="5">
    <location>
        <begin position="458"/>
        <end position="481"/>
    </location>
</feature>
<evidence type="ECO:0000313" key="8">
    <source>
        <dbReference type="Proteomes" id="UP000031036"/>
    </source>
</evidence>
<dbReference type="InterPro" id="IPR053071">
    <property type="entry name" value="GPCR1-related_rcpt"/>
</dbReference>
<feature type="transmembrane region" description="Helical" evidence="5">
    <location>
        <begin position="360"/>
        <end position="379"/>
    </location>
</feature>
<feature type="transmembrane region" description="Helical" evidence="5">
    <location>
        <begin position="105"/>
        <end position="127"/>
    </location>
</feature>
<sequence>MLSSWHVEQCLPSEVYGSGKSSMCRDESDLCAVKGQCEHLYYDGYWNTCTEASTLQFFDSDNTFAMTVIYGYLLPLLSTLVVFSNGIVILVIFCQKKKAPTTEPLLAMAVCAFFGAIVPLPFTLWYYTLDHKNDLNQNIELCYVHKLCMELIPFFFNTLITLFTLILGGQSYLLPLLSTLVVFSNGIVILVIFCQKKKAPTTEPLLAMAVCAFFGAIVPLPFTLWYYTLDHKNDLNQNIELCYVHKLCMELIPFFFNTLITLFTLILGGQRFIAVHYPLRCARWCTKRMTRRVSYGALLFALAWTSIQSAAEFRVIYHFCIQISEDGSGVWAARCFLGHSQLVKWIGTELFVVVYDTSRIVVLKLIPCVVLFLLTIQLIRAIKSADSIEISSNGDLLRTHRHRRASSKGSSSTKTTVMLTVIIVMFLVAQLPSVIITGCLKLSDLRPFSAFSICENPHLYAIANIIIIGVHPITFAIYMLMSRRFRRTLRRLLAFRVVAKAENALFWSSTRGNLSQCPVSLNGVSERVREVTLLRR</sequence>
<comment type="subcellular location">
    <subcellularLocation>
        <location evidence="1">Membrane</location>
    </subcellularLocation>
</comment>
<feature type="transmembrane region" description="Helical" evidence="5">
    <location>
        <begin position="205"/>
        <end position="227"/>
    </location>
</feature>
<evidence type="ECO:0000256" key="3">
    <source>
        <dbReference type="ARBA" id="ARBA00022989"/>
    </source>
</evidence>
<evidence type="ECO:0000259" key="6">
    <source>
        <dbReference type="PROSITE" id="PS50262"/>
    </source>
</evidence>